<organism evidence="1 2">
    <name type="scientific">Artomyces pyxidatus</name>
    <dbReference type="NCBI Taxonomy" id="48021"/>
    <lineage>
        <taxon>Eukaryota</taxon>
        <taxon>Fungi</taxon>
        <taxon>Dikarya</taxon>
        <taxon>Basidiomycota</taxon>
        <taxon>Agaricomycotina</taxon>
        <taxon>Agaricomycetes</taxon>
        <taxon>Russulales</taxon>
        <taxon>Auriscalpiaceae</taxon>
        <taxon>Artomyces</taxon>
    </lineage>
</organism>
<evidence type="ECO:0000313" key="2">
    <source>
        <dbReference type="Proteomes" id="UP000814140"/>
    </source>
</evidence>
<evidence type="ECO:0000313" key="1">
    <source>
        <dbReference type="EMBL" id="KAI0061769.1"/>
    </source>
</evidence>
<reference evidence="1" key="1">
    <citation type="submission" date="2021-03" db="EMBL/GenBank/DDBJ databases">
        <authorList>
            <consortium name="DOE Joint Genome Institute"/>
            <person name="Ahrendt S."/>
            <person name="Looney B.P."/>
            <person name="Miyauchi S."/>
            <person name="Morin E."/>
            <person name="Drula E."/>
            <person name="Courty P.E."/>
            <person name="Chicoki N."/>
            <person name="Fauchery L."/>
            <person name="Kohler A."/>
            <person name="Kuo A."/>
            <person name="Labutti K."/>
            <person name="Pangilinan J."/>
            <person name="Lipzen A."/>
            <person name="Riley R."/>
            <person name="Andreopoulos W."/>
            <person name="He G."/>
            <person name="Johnson J."/>
            <person name="Barry K.W."/>
            <person name="Grigoriev I.V."/>
            <person name="Nagy L."/>
            <person name="Hibbett D."/>
            <person name="Henrissat B."/>
            <person name="Matheny P.B."/>
            <person name="Labbe J."/>
            <person name="Martin F."/>
        </authorList>
    </citation>
    <scope>NUCLEOTIDE SEQUENCE</scope>
    <source>
        <strain evidence="1">HHB10654</strain>
    </source>
</reference>
<accession>A0ACB8SZD3</accession>
<comment type="caution">
    <text evidence="1">The sequence shown here is derived from an EMBL/GenBank/DDBJ whole genome shotgun (WGS) entry which is preliminary data.</text>
</comment>
<name>A0ACB8SZD3_9AGAM</name>
<proteinExistence type="predicted"/>
<dbReference type="Proteomes" id="UP000814140">
    <property type="component" value="Unassembled WGS sequence"/>
</dbReference>
<dbReference type="EMBL" id="MU277211">
    <property type="protein sequence ID" value="KAI0061769.1"/>
    <property type="molecule type" value="Genomic_DNA"/>
</dbReference>
<gene>
    <name evidence="1" type="ORF">BV25DRAFT_749880</name>
</gene>
<keyword evidence="2" id="KW-1185">Reference proteome</keyword>
<reference evidence="1" key="2">
    <citation type="journal article" date="2022" name="New Phytol.">
        <title>Evolutionary transition to the ectomycorrhizal habit in the genomes of a hyperdiverse lineage of mushroom-forming fungi.</title>
        <authorList>
            <person name="Looney B."/>
            <person name="Miyauchi S."/>
            <person name="Morin E."/>
            <person name="Drula E."/>
            <person name="Courty P.E."/>
            <person name="Kohler A."/>
            <person name="Kuo A."/>
            <person name="LaButti K."/>
            <person name="Pangilinan J."/>
            <person name="Lipzen A."/>
            <person name="Riley R."/>
            <person name="Andreopoulos W."/>
            <person name="He G."/>
            <person name="Johnson J."/>
            <person name="Nolan M."/>
            <person name="Tritt A."/>
            <person name="Barry K.W."/>
            <person name="Grigoriev I.V."/>
            <person name="Nagy L.G."/>
            <person name="Hibbett D."/>
            <person name="Henrissat B."/>
            <person name="Matheny P.B."/>
            <person name="Labbe J."/>
            <person name="Martin F.M."/>
        </authorList>
    </citation>
    <scope>NUCLEOTIDE SEQUENCE</scope>
    <source>
        <strain evidence="1">HHB10654</strain>
    </source>
</reference>
<protein>
    <submittedName>
        <fullName evidence="1">Uncharacterized protein</fullName>
    </submittedName>
</protein>
<sequence length="207" mass="23112">MAVCYSPRGGPSLRQRDRKTNRDLPLSDQDAQQAPRLDILFRGFDTTKDGHSQIGELHLSVERAERSSALIPTSSWEDFHSKWRGRMPDNYQAKYKGRVCKLPPQVDDTPQPPAPMTIRALQQQVLRRRITLKSRNRTILEMAGDRQEDATLTGVATASTAGVGGISAATCCDFTATAVCGLFYCSKLFLPCRLSLRNSTTRRARRS</sequence>